<dbReference type="AlphaFoldDB" id="A0A672U6J7"/>
<dbReference type="PANTHER" id="PTHR43394:SF14">
    <property type="entry name" value="TRANSPORTER 2, ATP BINDING CASSETTE SUBFAMILY B"/>
    <property type="match status" value="1"/>
</dbReference>
<dbReference type="PROSITE" id="PS50929">
    <property type="entry name" value="ABC_TM1F"/>
    <property type="match status" value="1"/>
</dbReference>
<keyword evidence="5 7" id="KW-1133">Transmembrane helix</keyword>
<evidence type="ECO:0000256" key="4">
    <source>
        <dbReference type="ARBA" id="ARBA00022840"/>
    </source>
</evidence>
<evidence type="ECO:0000313" key="10">
    <source>
        <dbReference type="Ensembl" id="ENSSHBP00005009181.1"/>
    </source>
</evidence>
<dbReference type="Pfam" id="PF00005">
    <property type="entry name" value="ABC_tran"/>
    <property type="match status" value="1"/>
</dbReference>
<organism evidence="10 11">
    <name type="scientific">Strigops habroptila</name>
    <name type="common">Kakapo</name>
    <dbReference type="NCBI Taxonomy" id="2489341"/>
    <lineage>
        <taxon>Eukaryota</taxon>
        <taxon>Metazoa</taxon>
        <taxon>Chordata</taxon>
        <taxon>Craniata</taxon>
        <taxon>Vertebrata</taxon>
        <taxon>Euteleostomi</taxon>
        <taxon>Archelosauria</taxon>
        <taxon>Archosauria</taxon>
        <taxon>Dinosauria</taxon>
        <taxon>Saurischia</taxon>
        <taxon>Theropoda</taxon>
        <taxon>Coelurosauria</taxon>
        <taxon>Aves</taxon>
        <taxon>Neognathae</taxon>
        <taxon>Neoaves</taxon>
        <taxon>Telluraves</taxon>
        <taxon>Australaves</taxon>
        <taxon>Psittaciformes</taxon>
        <taxon>Psittacidae</taxon>
        <taxon>Strigops</taxon>
    </lineage>
</organism>
<dbReference type="InterPro" id="IPR036640">
    <property type="entry name" value="ABC1_TM_sf"/>
</dbReference>
<dbReference type="InterPro" id="IPR005293">
    <property type="entry name" value="Tap2/ABCB3"/>
</dbReference>
<keyword evidence="3" id="KW-0547">Nucleotide-binding</keyword>
<reference evidence="10" key="1">
    <citation type="submission" date="2025-08" db="UniProtKB">
        <authorList>
            <consortium name="Ensembl"/>
        </authorList>
    </citation>
    <scope>IDENTIFICATION</scope>
</reference>
<dbReference type="SUPFAM" id="SSF90123">
    <property type="entry name" value="ABC transporter transmembrane region"/>
    <property type="match status" value="1"/>
</dbReference>
<evidence type="ECO:0000259" key="9">
    <source>
        <dbReference type="PROSITE" id="PS50929"/>
    </source>
</evidence>
<feature type="domain" description="ABC transporter" evidence="8">
    <location>
        <begin position="463"/>
        <end position="683"/>
    </location>
</feature>
<evidence type="ECO:0000256" key="7">
    <source>
        <dbReference type="SAM" id="Phobius"/>
    </source>
</evidence>
<evidence type="ECO:0000313" key="11">
    <source>
        <dbReference type="Proteomes" id="UP000472266"/>
    </source>
</evidence>
<dbReference type="GO" id="GO:0042825">
    <property type="term" value="C:TAP complex"/>
    <property type="evidence" value="ECO:0007669"/>
    <property type="project" value="InterPro"/>
</dbReference>
<feature type="transmembrane region" description="Helical" evidence="7">
    <location>
        <begin position="68"/>
        <end position="86"/>
    </location>
</feature>
<name>A0A672U6J7_STRHB</name>
<dbReference type="Proteomes" id="UP000472266">
    <property type="component" value="Unplaced"/>
</dbReference>
<dbReference type="GO" id="GO:0015421">
    <property type="term" value="F:ABC-type oligopeptide transporter activity"/>
    <property type="evidence" value="ECO:0007669"/>
    <property type="project" value="TreeGrafter"/>
</dbReference>
<dbReference type="Ensembl" id="ENSSHBT00005011055.1">
    <property type="protein sequence ID" value="ENSSHBP00005009181.1"/>
    <property type="gene ID" value="ENSSHBG00005008013.1"/>
</dbReference>
<evidence type="ECO:0000256" key="3">
    <source>
        <dbReference type="ARBA" id="ARBA00022741"/>
    </source>
</evidence>
<dbReference type="InterPro" id="IPR003593">
    <property type="entry name" value="AAA+_ATPase"/>
</dbReference>
<dbReference type="Gene3D" id="1.20.1560.10">
    <property type="entry name" value="ABC transporter type 1, transmembrane domain"/>
    <property type="match status" value="1"/>
</dbReference>
<dbReference type="GeneTree" id="ENSGT00940000160499"/>
<dbReference type="PROSITE" id="PS50893">
    <property type="entry name" value="ABC_TRANSPORTER_2"/>
    <property type="match status" value="1"/>
</dbReference>
<dbReference type="OMA" id="RERCGAY"/>
<evidence type="ECO:0008006" key="12">
    <source>
        <dbReference type="Google" id="ProtNLM"/>
    </source>
</evidence>
<dbReference type="GO" id="GO:0019885">
    <property type="term" value="P:antigen processing and presentation of endogenous peptide antigen via MHC class I"/>
    <property type="evidence" value="ECO:0007669"/>
    <property type="project" value="InterPro"/>
</dbReference>
<feature type="transmembrane region" description="Helical" evidence="7">
    <location>
        <begin position="101"/>
        <end position="120"/>
    </location>
</feature>
<dbReference type="Pfam" id="PF00664">
    <property type="entry name" value="ABC_membrane"/>
    <property type="match status" value="1"/>
</dbReference>
<evidence type="ECO:0000256" key="2">
    <source>
        <dbReference type="ARBA" id="ARBA00022692"/>
    </source>
</evidence>
<feature type="transmembrane region" description="Helical" evidence="7">
    <location>
        <begin position="141"/>
        <end position="162"/>
    </location>
</feature>
<dbReference type="PRINTS" id="PR01897">
    <property type="entry name" value="TAP2PROTEIN"/>
</dbReference>
<dbReference type="InterPro" id="IPR003439">
    <property type="entry name" value="ABC_transporter-like_ATP-bd"/>
</dbReference>
<dbReference type="PANTHER" id="PTHR43394">
    <property type="entry name" value="ATP-DEPENDENT PERMEASE MDL1, MITOCHONDRIAL"/>
    <property type="match status" value="1"/>
</dbReference>
<evidence type="ECO:0000259" key="8">
    <source>
        <dbReference type="PROSITE" id="PS50893"/>
    </source>
</evidence>
<gene>
    <name evidence="10" type="primary">TAP2</name>
</gene>
<reference evidence="10" key="2">
    <citation type="submission" date="2025-09" db="UniProtKB">
        <authorList>
            <consortium name="Ensembl"/>
        </authorList>
    </citation>
    <scope>IDENTIFICATION</scope>
</reference>
<protein>
    <recommendedName>
        <fullName evidence="12">Transporter associated with antigen processing 2</fullName>
    </recommendedName>
</protein>
<feature type="domain" description="ABC transmembrane type-1" evidence="9">
    <location>
        <begin position="151"/>
        <end position="422"/>
    </location>
</feature>
<evidence type="ECO:0000256" key="6">
    <source>
        <dbReference type="ARBA" id="ARBA00023136"/>
    </source>
</evidence>
<feature type="transmembrane region" description="Helical" evidence="7">
    <location>
        <begin position="34"/>
        <end position="56"/>
    </location>
</feature>
<dbReference type="GO" id="GO:0005524">
    <property type="term" value="F:ATP binding"/>
    <property type="evidence" value="ECO:0007669"/>
    <property type="project" value="UniProtKB-KW"/>
</dbReference>
<dbReference type="InParanoid" id="A0A672U6J7"/>
<keyword evidence="6 7" id="KW-0472">Membrane</keyword>
<dbReference type="Gene3D" id="3.40.50.300">
    <property type="entry name" value="P-loop containing nucleotide triphosphate hydrolases"/>
    <property type="match status" value="1"/>
</dbReference>
<dbReference type="InterPro" id="IPR039421">
    <property type="entry name" value="Type_1_exporter"/>
</dbReference>
<keyword evidence="2 7" id="KW-0812">Transmembrane</keyword>
<dbReference type="PROSITE" id="PS00211">
    <property type="entry name" value="ABC_TRANSPORTER_1"/>
    <property type="match status" value="1"/>
</dbReference>
<dbReference type="InterPro" id="IPR027417">
    <property type="entry name" value="P-loop_NTPase"/>
</dbReference>
<dbReference type="InterPro" id="IPR017871">
    <property type="entry name" value="ABC_transporter-like_CS"/>
</dbReference>
<dbReference type="SUPFAM" id="SSF52540">
    <property type="entry name" value="P-loop containing nucleoside triphosphate hydrolases"/>
    <property type="match status" value="1"/>
</dbReference>
<evidence type="ECO:0000256" key="1">
    <source>
        <dbReference type="ARBA" id="ARBA00004141"/>
    </source>
</evidence>
<comment type="subcellular location">
    <subcellularLocation>
        <location evidence="1">Membrane</location>
        <topology evidence="1">Multi-pass membrane protein</topology>
    </subcellularLocation>
</comment>
<keyword evidence="4" id="KW-0067">ATP-binding</keyword>
<sequence length="683" mass="72510">MALPPALAVASSLLLLLLLDAVLVAVVAPVAPVLLQWPLVAVWLEAGLRVLVLAAATRFLSPGCPRGAAVTIGLTPAAFSTLRSLLVPPGSVLPLLAMANPWWLAVTHGVAAVAALAWAVPVPGRPDAAQGAAATRQLLALAWAEWRVFGGAFISLALAVLGEVAGPYCTGKALEAIRSGDGITGIALGMVLAADLGSSFFAGCRGGLFLLAGARLKLRTSNQLFSRLLHRDLTFFQETPAAELCAQLSNEVPLMCEAVPLSSNVALRSLAMALGLGGFMVALSPELALLAALEVPLTITARKVYDGRYQVLQRAVLEAAAATAGVVQDTVASMDTVRACAGEEEEEQRHRGAVSELLRLKQRLGLEQMFFTLLERVLRLALQVLVLFRGYQLLRDGSGTAGDLSTFLLYQARLGRHVEALVFGHGDLLGKAAASRHVLANLNHGSSCDTGGTRCPAALRGHVTFHHVSFAYPTRPECLVLQDITFELRPGEVTALVGPNGSGKSSCAALLKRFYEPQSGEVLLDGVSLRDYEHQYLHQQVVLVGQEPVLFSGTIRDNITLGLEGAGEDKVKAAATLAGAWSFIMDLEQGLDTGECWAQLSVGQRQRVAIARALLRRPTLLILDEPTSALEGGEELEPWRWVQLGVTRTLLLITHCPRLLARADRTVALGPAVEPPTTPGQET</sequence>
<dbReference type="GO" id="GO:0015440">
    <property type="term" value="F:ABC-type peptide transporter activity"/>
    <property type="evidence" value="ECO:0007669"/>
    <property type="project" value="InterPro"/>
</dbReference>
<keyword evidence="11" id="KW-1185">Reference proteome</keyword>
<feature type="transmembrane region" description="Helical" evidence="7">
    <location>
        <begin position="270"/>
        <end position="293"/>
    </location>
</feature>
<dbReference type="SMART" id="SM00382">
    <property type="entry name" value="AAA"/>
    <property type="match status" value="1"/>
</dbReference>
<dbReference type="InterPro" id="IPR011527">
    <property type="entry name" value="ABC1_TM_dom"/>
</dbReference>
<proteinExistence type="predicted"/>
<feature type="transmembrane region" description="Helical" evidence="7">
    <location>
        <begin position="182"/>
        <end position="211"/>
    </location>
</feature>
<evidence type="ECO:0000256" key="5">
    <source>
        <dbReference type="ARBA" id="ARBA00022989"/>
    </source>
</evidence>
<dbReference type="GO" id="GO:0042287">
    <property type="term" value="F:MHC protein binding"/>
    <property type="evidence" value="ECO:0007669"/>
    <property type="project" value="InterPro"/>
</dbReference>
<dbReference type="GO" id="GO:0016887">
    <property type="term" value="F:ATP hydrolysis activity"/>
    <property type="evidence" value="ECO:0007669"/>
    <property type="project" value="InterPro"/>
</dbReference>
<accession>A0A672U6J7</accession>